<dbReference type="OrthoDB" id="1807003at2"/>
<evidence type="ECO:0000259" key="10">
    <source>
        <dbReference type="Pfam" id="PF04290"/>
    </source>
</evidence>
<dbReference type="EMBL" id="CP017634">
    <property type="protein sequence ID" value="ATW24066.1"/>
    <property type="molecule type" value="Genomic_DNA"/>
</dbReference>
<keyword evidence="7 9" id="KW-0472">Membrane</keyword>
<feature type="domain" description="Tripartite ATP-independent periplasmic transporters DctQ component" evidence="10">
    <location>
        <begin position="52"/>
        <end position="182"/>
    </location>
</feature>
<dbReference type="PANTHER" id="PTHR35011">
    <property type="entry name" value="2,3-DIKETO-L-GULONATE TRAP TRANSPORTER SMALL PERMEASE PROTEIN YIAM"/>
    <property type="match status" value="1"/>
</dbReference>
<dbReference type="GO" id="GO:0022857">
    <property type="term" value="F:transmembrane transporter activity"/>
    <property type="evidence" value="ECO:0007669"/>
    <property type="project" value="TreeGrafter"/>
</dbReference>
<keyword evidence="12" id="KW-1185">Reference proteome</keyword>
<dbReference type="KEGG" id="fwa:DCMF_04035"/>
<comment type="subcellular location">
    <subcellularLocation>
        <location evidence="1">Cell inner membrane</location>
        <topology evidence="1">Multi-pass membrane protein</topology>
    </subcellularLocation>
</comment>
<feature type="transmembrane region" description="Helical" evidence="9">
    <location>
        <begin position="40"/>
        <end position="63"/>
    </location>
</feature>
<evidence type="ECO:0000256" key="5">
    <source>
        <dbReference type="ARBA" id="ARBA00022692"/>
    </source>
</evidence>
<dbReference type="AlphaFoldDB" id="A0A3G1KNR1"/>
<proteinExistence type="inferred from homology"/>
<keyword evidence="5 9" id="KW-0812">Transmembrane</keyword>
<dbReference type="RefSeq" id="WP_148133245.1">
    <property type="nucleotide sequence ID" value="NZ_CP017634.1"/>
</dbReference>
<dbReference type="GO" id="GO:0015740">
    <property type="term" value="P:C4-dicarboxylate transport"/>
    <property type="evidence" value="ECO:0007669"/>
    <property type="project" value="TreeGrafter"/>
</dbReference>
<accession>A0A3G1KNR1</accession>
<gene>
    <name evidence="11" type="ORF">DCMF_04035</name>
</gene>
<reference evidence="11 12" key="1">
    <citation type="submission" date="2016-10" db="EMBL/GenBank/DDBJ databases">
        <title>Complete Genome Sequence of Peptococcaceae strain DCMF.</title>
        <authorList>
            <person name="Edwards R.J."/>
            <person name="Holland S.I."/>
            <person name="Deshpande N.P."/>
            <person name="Wong Y.K."/>
            <person name="Ertan H."/>
            <person name="Manefield M."/>
            <person name="Russell T.L."/>
            <person name="Lee M.J."/>
        </authorList>
    </citation>
    <scope>NUCLEOTIDE SEQUENCE [LARGE SCALE GENOMIC DNA]</scope>
    <source>
        <strain evidence="11 12">DCMF</strain>
    </source>
</reference>
<keyword evidence="6 9" id="KW-1133">Transmembrane helix</keyword>
<feature type="transmembrane region" description="Helical" evidence="9">
    <location>
        <begin position="75"/>
        <end position="93"/>
    </location>
</feature>
<evidence type="ECO:0000256" key="3">
    <source>
        <dbReference type="ARBA" id="ARBA00022475"/>
    </source>
</evidence>
<dbReference type="GO" id="GO:0005886">
    <property type="term" value="C:plasma membrane"/>
    <property type="evidence" value="ECO:0007669"/>
    <property type="project" value="UniProtKB-SubCell"/>
</dbReference>
<organism evidence="11 12">
    <name type="scientific">Formimonas warabiya</name>
    <dbReference type="NCBI Taxonomy" id="1761012"/>
    <lineage>
        <taxon>Bacteria</taxon>
        <taxon>Bacillati</taxon>
        <taxon>Bacillota</taxon>
        <taxon>Clostridia</taxon>
        <taxon>Eubacteriales</taxon>
        <taxon>Peptococcaceae</taxon>
        <taxon>Candidatus Formimonas</taxon>
    </lineage>
</organism>
<keyword evidence="4" id="KW-0997">Cell inner membrane</keyword>
<feature type="transmembrane region" description="Helical" evidence="9">
    <location>
        <begin position="114"/>
        <end position="135"/>
    </location>
</feature>
<feature type="transmembrane region" description="Helical" evidence="9">
    <location>
        <begin position="155"/>
        <end position="178"/>
    </location>
</feature>
<keyword evidence="3" id="KW-1003">Cell membrane</keyword>
<dbReference type="Pfam" id="PF04290">
    <property type="entry name" value="DctQ"/>
    <property type="match status" value="1"/>
</dbReference>
<evidence type="ECO:0000256" key="9">
    <source>
        <dbReference type="SAM" id="Phobius"/>
    </source>
</evidence>
<evidence type="ECO:0000313" key="12">
    <source>
        <dbReference type="Proteomes" id="UP000323521"/>
    </source>
</evidence>
<protein>
    <submittedName>
        <fullName evidence="11">C4-dicarboxylate ABC transporter permease</fullName>
    </submittedName>
</protein>
<evidence type="ECO:0000256" key="6">
    <source>
        <dbReference type="ARBA" id="ARBA00022989"/>
    </source>
</evidence>
<evidence type="ECO:0000256" key="8">
    <source>
        <dbReference type="ARBA" id="ARBA00038436"/>
    </source>
</evidence>
<dbReference type="Proteomes" id="UP000323521">
    <property type="component" value="Chromosome"/>
</dbReference>
<evidence type="ECO:0000256" key="4">
    <source>
        <dbReference type="ARBA" id="ARBA00022519"/>
    </source>
</evidence>
<comment type="similarity">
    <text evidence="8">Belongs to the TRAP transporter small permease family.</text>
</comment>
<sequence length="185" mass="20099">MTTTNAQIAQDQISISEKDLSRKKDFAESLDQVSTAINQVLAWIAGLALLLMVFVVVGNGIFRSFYKPFAGATEVVGWLGAVSAAFGLGYTQVQRGYVEIDALVEHFPQAVQHILRGIILFICTGFCAMVSWQVVLYGLNIADNGNLSETMGIPFYPLIFLVALGFGALTLALLVDFLKQITGRC</sequence>
<keyword evidence="2" id="KW-0813">Transport</keyword>
<dbReference type="InterPro" id="IPR007387">
    <property type="entry name" value="TRAP_DctQ"/>
</dbReference>
<evidence type="ECO:0000256" key="2">
    <source>
        <dbReference type="ARBA" id="ARBA00022448"/>
    </source>
</evidence>
<evidence type="ECO:0000256" key="1">
    <source>
        <dbReference type="ARBA" id="ARBA00004429"/>
    </source>
</evidence>
<evidence type="ECO:0000256" key="7">
    <source>
        <dbReference type="ARBA" id="ARBA00023136"/>
    </source>
</evidence>
<dbReference type="InterPro" id="IPR055348">
    <property type="entry name" value="DctQ"/>
</dbReference>
<evidence type="ECO:0000313" key="11">
    <source>
        <dbReference type="EMBL" id="ATW24066.1"/>
    </source>
</evidence>
<name>A0A3G1KNR1_FORW1</name>
<dbReference type="PANTHER" id="PTHR35011:SF10">
    <property type="entry name" value="TRAP TRANSPORTER SMALL PERMEASE PROTEIN"/>
    <property type="match status" value="1"/>
</dbReference>